<feature type="compositionally biased region" description="Polar residues" evidence="1">
    <location>
        <begin position="78"/>
        <end position="89"/>
    </location>
</feature>
<sequence length="262" mass="30792">MLLSFHDLAQASRNIIEIKSTLPHNPIKLRAMNAVRNLFPHPHTFFPSHSRQTSNTNKPYHHVPGWYYCPESATSPIELSSEDVNSSPRRQQRHQRNGYEYSPSLSVNKGENIRSRRRNEADFSRRGRAEDFSKRHVEGNGVFAATKNGREGIENMEREREVEIEMEIQRRIDGIIELQDAICREQDRIEDEWIFLERAWEVLGECRGMNSERERDFREWILAERSLNRGSGRVGSDRRYRELNDGRWEDTDAGSPDMRGFY</sequence>
<dbReference type="AlphaFoldDB" id="A0A4Z1FBK3"/>
<evidence type="ECO:0000256" key="1">
    <source>
        <dbReference type="SAM" id="MobiDB-lite"/>
    </source>
</evidence>
<dbReference type="Proteomes" id="UP000297910">
    <property type="component" value="Unassembled WGS sequence"/>
</dbReference>
<feature type="compositionally biased region" description="Basic and acidic residues" evidence="1">
    <location>
        <begin position="111"/>
        <end position="127"/>
    </location>
</feature>
<evidence type="ECO:0000313" key="3">
    <source>
        <dbReference type="Proteomes" id="UP000297910"/>
    </source>
</evidence>
<proteinExistence type="predicted"/>
<reference evidence="2 3" key="1">
    <citation type="submission" date="2017-12" db="EMBL/GenBank/DDBJ databases">
        <title>Comparative genomics of Botrytis spp.</title>
        <authorList>
            <person name="Valero-Jimenez C.A."/>
            <person name="Tapia P."/>
            <person name="Veloso J."/>
            <person name="Silva-Moreno E."/>
            <person name="Staats M."/>
            <person name="Valdes J.H."/>
            <person name="Van Kan J.A.L."/>
        </authorList>
    </citation>
    <scope>NUCLEOTIDE SEQUENCE [LARGE SCALE GENOMIC DNA]</scope>
    <source>
        <strain evidence="2 3">Bp0003</strain>
    </source>
</reference>
<keyword evidence="3" id="KW-1185">Reference proteome</keyword>
<dbReference type="EMBL" id="PQXI01000180">
    <property type="protein sequence ID" value="TGO22144.1"/>
    <property type="molecule type" value="Genomic_DNA"/>
</dbReference>
<name>A0A4Z1FBK3_9HELO</name>
<comment type="caution">
    <text evidence="2">The sequence shown here is derived from an EMBL/GenBank/DDBJ whole genome shotgun (WGS) entry which is preliminary data.</text>
</comment>
<organism evidence="2 3">
    <name type="scientific">Botrytis paeoniae</name>
    <dbReference type="NCBI Taxonomy" id="278948"/>
    <lineage>
        <taxon>Eukaryota</taxon>
        <taxon>Fungi</taxon>
        <taxon>Dikarya</taxon>
        <taxon>Ascomycota</taxon>
        <taxon>Pezizomycotina</taxon>
        <taxon>Leotiomycetes</taxon>
        <taxon>Helotiales</taxon>
        <taxon>Sclerotiniaceae</taxon>
        <taxon>Botrytis</taxon>
    </lineage>
</organism>
<accession>A0A4Z1FBK3</accession>
<evidence type="ECO:0000313" key="2">
    <source>
        <dbReference type="EMBL" id="TGO22144.1"/>
    </source>
</evidence>
<protein>
    <submittedName>
        <fullName evidence="2">Uncharacterized protein</fullName>
    </submittedName>
</protein>
<gene>
    <name evidence="2" type="ORF">BPAE_0180g00100</name>
</gene>
<feature type="region of interest" description="Disordered" evidence="1">
    <location>
        <begin position="78"/>
        <end position="127"/>
    </location>
</feature>